<sequence>MMRKKTSWLFLLTVFLSLFSCRNDLLPEQEAYSNSSKFQLTSKRISLNESKHKVKLLPELEKAKHGFEAKNIAGKVVHYGNGVSINTDDVIYIENGPNYYTYTFKIERENAPADAPVENLVVSPLSDGTWREMLITYNLTEQEKQTMNAGGTVDLAGKVNYTPLESGTYSSAMKQDMICYYKTSSYYTSCSDNAHHHGEASDENGGPCLAETQSVLVITVTRVCEMVGGGGTGEGVPPGVTNPQGGGTGGGTTEPGGSNGSANTSQPCDGNGIISQPQNPGTTLESQTGCNTGTPTLPNLGGNPQTQTPCEKIKSIFADTKFKEKFNELKKPENFDLDHEKAFIMRYPPIGNNIPPSYFSVDMPPCSTNNEDAVMPSNAAGLVGLMHTHTNLDCHGNYPVKAPSPVDIKYLLNTLLSQANQYTGSYSNAYSITITSGGSYMLVYTGTTYPGSLNYNTVLQLKEDYTKAFQDLYSYKDNITQSDIEKLFTKFMKEKINKPGLEVYRVTSTSAVKLEYDPNSPNSVKQTPCP</sequence>
<feature type="chain" id="PRO_5045503011" description="DUF4329 domain-containing protein" evidence="2">
    <location>
        <begin position="23"/>
        <end position="530"/>
    </location>
</feature>
<evidence type="ECO:0000256" key="1">
    <source>
        <dbReference type="SAM" id="MobiDB-lite"/>
    </source>
</evidence>
<evidence type="ECO:0000313" key="3">
    <source>
        <dbReference type="EMBL" id="SMP19191.1"/>
    </source>
</evidence>
<keyword evidence="4" id="KW-1185">Reference proteome</keyword>
<evidence type="ECO:0000256" key="2">
    <source>
        <dbReference type="SAM" id="SignalP"/>
    </source>
</evidence>
<comment type="caution">
    <text evidence="3">The sequence shown here is derived from an EMBL/GenBank/DDBJ whole genome shotgun (WGS) entry which is preliminary data.</text>
</comment>
<protein>
    <recommendedName>
        <fullName evidence="5">DUF4329 domain-containing protein</fullName>
    </recommendedName>
</protein>
<feature type="compositionally biased region" description="Gly residues" evidence="1">
    <location>
        <begin position="244"/>
        <end position="259"/>
    </location>
</feature>
<gene>
    <name evidence="3" type="ORF">SAMN06264346_10572</name>
</gene>
<keyword evidence="2" id="KW-0732">Signal</keyword>
<accession>A0ABY1NVQ4</accession>
<feature type="compositionally biased region" description="Polar residues" evidence="1">
    <location>
        <begin position="262"/>
        <end position="308"/>
    </location>
</feature>
<evidence type="ECO:0008006" key="5">
    <source>
        <dbReference type="Google" id="ProtNLM"/>
    </source>
</evidence>
<feature type="region of interest" description="Disordered" evidence="1">
    <location>
        <begin position="229"/>
        <end position="308"/>
    </location>
</feature>
<dbReference type="EMBL" id="FXTZ01000005">
    <property type="protein sequence ID" value="SMP19191.1"/>
    <property type="molecule type" value="Genomic_DNA"/>
</dbReference>
<dbReference type="Proteomes" id="UP001157960">
    <property type="component" value="Unassembled WGS sequence"/>
</dbReference>
<name>A0ABY1NVQ4_9FLAO</name>
<feature type="signal peptide" evidence="2">
    <location>
        <begin position="1"/>
        <end position="22"/>
    </location>
</feature>
<evidence type="ECO:0000313" key="4">
    <source>
        <dbReference type="Proteomes" id="UP001157960"/>
    </source>
</evidence>
<proteinExistence type="predicted"/>
<reference evidence="3 4" key="1">
    <citation type="submission" date="2017-05" db="EMBL/GenBank/DDBJ databases">
        <authorList>
            <person name="Varghese N."/>
            <person name="Submissions S."/>
        </authorList>
    </citation>
    <scope>NUCLEOTIDE SEQUENCE [LARGE SCALE GENOMIC DNA]</scope>
    <source>
        <strain evidence="3 4">DSM 28214</strain>
    </source>
</reference>
<organism evidence="3 4">
    <name type="scientific">Chryseobacterium profundimaris</name>
    <dbReference type="NCBI Taxonomy" id="1387275"/>
    <lineage>
        <taxon>Bacteria</taxon>
        <taxon>Pseudomonadati</taxon>
        <taxon>Bacteroidota</taxon>
        <taxon>Flavobacteriia</taxon>
        <taxon>Flavobacteriales</taxon>
        <taxon>Weeksellaceae</taxon>
        <taxon>Chryseobacterium group</taxon>
        <taxon>Chryseobacterium</taxon>
    </lineage>
</organism>
<dbReference type="PROSITE" id="PS51257">
    <property type="entry name" value="PROKAR_LIPOPROTEIN"/>
    <property type="match status" value="1"/>
</dbReference>